<reference evidence="12" key="1">
    <citation type="submission" date="2021-01" db="EMBL/GenBank/DDBJ databases">
        <title>Metabolic potential, ecology and presence of endohyphal bacteria is reflected in genomic diversity of Mucoromycotina.</title>
        <authorList>
            <person name="Muszewska A."/>
            <person name="Okrasinska A."/>
            <person name="Steczkiewicz K."/>
            <person name="Drgas O."/>
            <person name="Orlowska M."/>
            <person name="Perlinska-Lenart U."/>
            <person name="Aleksandrzak-Piekarczyk T."/>
            <person name="Szatraj K."/>
            <person name="Zielenkiewicz U."/>
            <person name="Pilsyk S."/>
            <person name="Malc E."/>
            <person name="Mieczkowski P."/>
            <person name="Kruszewska J.S."/>
            <person name="Biernat P."/>
            <person name="Pawlowska J."/>
        </authorList>
    </citation>
    <scope>NUCLEOTIDE SEQUENCE</scope>
    <source>
        <strain evidence="12">WA0000018081</strain>
    </source>
</reference>
<dbReference type="GO" id="GO:0004760">
    <property type="term" value="F:L-serine-pyruvate transaminase activity"/>
    <property type="evidence" value="ECO:0007669"/>
    <property type="project" value="TreeGrafter"/>
</dbReference>
<accession>A0A8H7VUZ1</accession>
<feature type="domain" description="Aminotransferase class V" evidence="11">
    <location>
        <begin position="45"/>
        <end position="333"/>
    </location>
</feature>
<dbReference type="Gene3D" id="3.90.1150.10">
    <property type="entry name" value="Aspartate Aminotransferase, domain 1"/>
    <property type="match status" value="1"/>
</dbReference>
<evidence type="ECO:0000256" key="7">
    <source>
        <dbReference type="PIRSR" id="PIRSR000524-1"/>
    </source>
</evidence>
<evidence type="ECO:0000256" key="3">
    <source>
        <dbReference type="ARBA" id="ARBA00013049"/>
    </source>
</evidence>
<dbReference type="Pfam" id="PF00266">
    <property type="entry name" value="Aminotran_5"/>
    <property type="match status" value="1"/>
</dbReference>
<dbReference type="OrthoDB" id="7403325at2759"/>
<evidence type="ECO:0000256" key="1">
    <source>
        <dbReference type="ARBA" id="ARBA00001933"/>
    </source>
</evidence>
<dbReference type="InterPro" id="IPR020578">
    <property type="entry name" value="Aminotrans_V_PyrdxlP_BS"/>
</dbReference>
<keyword evidence="5" id="KW-0808">Transferase</keyword>
<evidence type="ECO:0000313" key="12">
    <source>
        <dbReference type="EMBL" id="KAG2235476.1"/>
    </source>
</evidence>
<evidence type="ECO:0000256" key="4">
    <source>
        <dbReference type="ARBA" id="ARBA00022576"/>
    </source>
</evidence>
<comment type="similarity">
    <text evidence="2 9">Belongs to the class-V pyridoxal-phosphate-dependent aminotransferase family.</text>
</comment>
<dbReference type="PANTHER" id="PTHR21152:SF24">
    <property type="entry name" value="ALANINE--GLYOXYLATE AMINOTRANSFERASE 1"/>
    <property type="match status" value="1"/>
</dbReference>
<dbReference type="InterPro" id="IPR024169">
    <property type="entry name" value="SP_NH2Trfase/AEP_transaminase"/>
</dbReference>
<evidence type="ECO:0000256" key="6">
    <source>
        <dbReference type="ARBA" id="ARBA00022898"/>
    </source>
</evidence>
<name>A0A8H7VUZ1_9FUNG</name>
<proteinExistence type="inferred from homology"/>
<dbReference type="InterPro" id="IPR015424">
    <property type="entry name" value="PyrdxlP-dep_Trfase"/>
</dbReference>
<dbReference type="PROSITE" id="PS00595">
    <property type="entry name" value="AA_TRANSFER_CLASS_5"/>
    <property type="match status" value="1"/>
</dbReference>
<dbReference type="SUPFAM" id="SSF53383">
    <property type="entry name" value="PLP-dependent transferases"/>
    <property type="match status" value="1"/>
</dbReference>
<keyword evidence="4" id="KW-0032">Aminotransferase</keyword>
<dbReference type="GO" id="GO:0005777">
    <property type="term" value="C:peroxisome"/>
    <property type="evidence" value="ECO:0007669"/>
    <property type="project" value="TreeGrafter"/>
</dbReference>
<comment type="caution">
    <text evidence="12">The sequence shown here is derived from an EMBL/GenBank/DDBJ whole genome shotgun (WGS) entry which is preliminary data.</text>
</comment>
<evidence type="ECO:0000256" key="2">
    <source>
        <dbReference type="ARBA" id="ARBA00009236"/>
    </source>
</evidence>
<dbReference type="PIRSF" id="PIRSF000524">
    <property type="entry name" value="SPT"/>
    <property type="match status" value="1"/>
</dbReference>
<dbReference type="GO" id="GO:0008453">
    <property type="term" value="F:alanine-glyoxylate transaminase activity"/>
    <property type="evidence" value="ECO:0007669"/>
    <property type="project" value="UniProtKB-EC"/>
</dbReference>
<keyword evidence="6 8" id="KW-0663">Pyridoxal phosphate</keyword>
<dbReference type="Gene3D" id="3.40.640.10">
    <property type="entry name" value="Type I PLP-dependent aspartate aminotransferase-like (Major domain)"/>
    <property type="match status" value="1"/>
</dbReference>
<protein>
    <recommendedName>
        <fullName evidence="3">alanine--glyoxylate transaminase</fullName>
        <ecNumber evidence="3">2.6.1.44</ecNumber>
    </recommendedName>
</protein>
<evidence type="ECO:0000313" key="13">
    <source>
        <dbReference type="Proteomes" id="UP000613177"/>
    </source>
</evidence>
<evidence type="ECO:0000256" key="10">
    <source>
        <dbReference type="RuleBase" id="RU004504"/>
    </source>
</evidence>
<dbReference type="GO" id="GO:0019265">
    <property type="term" value="P:glycine biosynthetic process, by transamination of glyoxylate"/>
    <property type="evidence" value="ECO:0007669"/>
    <property type="project" value="TreeGrafter"/>
</dbReference>
<evidence type="ECO:0000256" key="5">
    <source>
        <dbReference type="ARBA" id="ARBA00022679"/>
    </source>
</evidence>
<gene>
    <name evidence="12" type="ORF">INT48_007874</name>
</gene>
<dbReference type="AlphaFoldDB" id="A0A8H7VUZ1"/>
<dbReference type="FunFam" id="3.90.1150.10:FF:000049">
    <property type="entry name" value="Alanine-glyoxylate aminotransferase 1"/>
    <property type="match status" value="1"/>
</dbReference>
<feature type="modified residue" description="N6-(pyridoxal phosphate)lysine" evidence="8">
    <location>
        <position position="192"/>
    </location>
</feature>
<dbReference type="EMBL" id="JAEPRE010000032">
    <property type="protein sequence ID" value="KAG2235476.1"/>
    <property type="molecule type" value="Genomic_DNA"/>
</dbReference>
<dbReference type="Proteomes" id="UP000613177">
    <property type="component" value="Unassembled WGS sequence"/>
</dbReference>
<evidence type="ECO:0000259" key="11">
    <source>
        <dbReference type="Pfam" id="PF00266"/>
    </source>
</evidence>
<sequence length="378" mass="41150">MTPHKLCMIPGPIEFSEDVLQAMSTPATSHVDPNFVPIFGESIEMVRKVVLSETAQPFIVSGSCTLGWDMMVNLLEQGDEVLALNTGYFGDHFSECLEVYGAKITTLRAEVGSRPSNAALKEALGQKKYKMVTVTHVDTSTGVLSDIKAIAQTVKSISPETLVVVDGVCSVGSEEIRFDSWGLDIIISGSQKGLGVPPGLSIVVASQQAINVYKTRTTPAISYYSNWNKWLPIMQAYESRKPAYFATPAVQLIYALHTSLKKITSEPMEVRFEKHQQVASKFRQTVRDLGLKTVAQCEECSANGMTAVWLPEGIEIPQLVPALAKKGVQIAGGILNGLAGKYFRIGHMGISVTEPERGHIDKVVETLSESLKELGYKA</sequence>
<dbReference type="InterPro" id="IPR000192">
    <property type="entry name" value="Aminotrans_V_dom"/>
</dbReference>
<dbReference type="InterPro" id="IPR015422">
    <property type="entry name" value="PyrdxlP-dep_Trfase_small"/>
</dbReference>
<dbReference type="InterPro" id="IPR015421">
    <property type="entry name" value="PyrdxlP-dep_Trfase_major"/>
</dbReference>
<organism evidence="12 13">
    <name type="scientific">Thamnidium elegans</name>
    <dbReference type="NCBI Taxonomy" id="101142"/>
    <lineage>
        <taxon>Eukaryota</taxon>
        <taxon>Fungi</taxon>
        <taxon>Fungi incertae sedis</taxon>
        <taxon>Mucoromycota</taxon>
        <taxon>Mucoromycotina</taxon>
        <taxon>Mucoromycetes</taxon>
        <taxon>Mucorales</taxon>
        <taxon>Mucorineae</taxon>
        <taxon>Mucoraceae</taxon>
        <taxon>Thamnidium</taxon>
    </lineage>
</organism>
<dbReference type="EC" id="2.6.1.44" evidence="3"/>
<evidence type="ECO:0000256" key="8">
    <source>
        <dbReference type="PIRSR" id="PIRSR000524-50"/>
    </source>
</evidence>
<feature type="binding site" evidence="7">
    <location>
        <position position="344"/>
    </location>
    <ligand>
        <name>substrate</name>
    </ligand>
</feature>
<keyword evidence="13" id="KW-1185">Reference proteome</keyword>
<evidence type="ECO:0000256" key="9">
    <source>
        <dbReference type="RuleBase" id="RU004075"/>
    </source>
</evidence>
<dbReference type="PANTHER" id="PTHR21152">
    <property type="entry name" value="AMINOTRANSFERASE CLASS V"/>
    <property type="match status" value="1"/>
</dbReference>
<dbReference type="FunFam" id="3.40.640.10:FF:000027">
    <property type="entry name" value="Serine--pyruvate aminotransferase, mitochondrial"/>
    <property type="match status" value="1"/>
</dbReference>
<comment type="cofactor">
    <cofactor evidence="1 8 10">
        <name>pyridoxal 5'-phosphate</name>
        <dbReference type="ChEBI" id="CHEBI:597326"/>
    </cofactor>
</comment>